<feature type="compositionally biased region" description="Polar residues" evidence="1">
    <location>
        <begin position="200"/>
        <end position="221"/>
    </location>
</feature>
<name>A0A6A4HEG9_9AGAR</name>
<gene>
    <name evidence="2" type="ORF">BT96DRAFT_941363</name>
</gene>
<evidence type="ECO:0000313" key="2">
    <source>
        <dbReference type="EMBL" id="KAE9396809.1"/>
    </source>
</evidence>
<feature type="region of interest" description="Disordered" evidence="1">
    <location>
        <begin position="173"/>
        <end position="233"/>
    </location>
</feature>
<dbReference type="AlphaFoldDB" id="A0A6A4HEG9"/>
<protein>
    <submittedName>
        <fullName evidence="2">Uncharacterized protein</fullName>
    </submittedName>
</protein>
<feature type="compositionally biased region" description="Low complexity" evidence="1">
    <location>
        <begin position="222"/>
        <end position="233"/>
    </location>
</feature>
<feature type="compositionally biased region" description="Low complexity" evidence="1">
    <location>
        <begin position="115"/>
        <end position="133"/>
    </location>
</feature>
<reference evidence="2" key="1">
    <citation type="journal article" date="2019" name="Environ. Microbiol.">
        <title>Fungal ecological strategies reflected in gene transcription - a case study of two litter decomposers.</title>
        <authorList>
            <person name="Barbi F."/>
            <person name="Kohler A."/>
            <person name="Barry K."/>
            <person name="Baskaran P."/>
            <person name="Daum C."/>
            <person name="Fauchery L."/>
            <person name="Ihrmark K."/>
            <person name="Kuo A."/>
            <person name="LaButti K."/>
            <person name="Lipzen A."/>
            <person name="Morin E."/>
            <person name="Grigoriev I.V."/>
            <person name="Henrissat B."/>
            <person name="Lindahl B."/>
            <person name="Martin F."/>
        </authorList>
    </citation>
    <scope>NUCLEOTIDE SEQUENCE</scope>
    <source>
        <strain evidence="2">JB14</strain>
    </source>
</reference>
<keyword evidence="3" id="KW-1185">Reference proteome</keyword>
<organism evidence="2 3">
    <name type="scientific">Gymnopus androsaceus JB14</name>
    <dbReference type="NCBI Taxonomy" id="1447944"/>
    <lineage>
        <taxon>Eukaryota</taxon>
        <taxon>Fungi</taxon>
        <taxon>Dikarya</taxon>
        <taxon>Basidiomycota</taxon>
        <taxon>Agaricomycotina</taxon>
        <taxon>Agaricomycetes</taxon>
        <taxon>Agaricomycetidae</taxon>
        <taxon>Agaricales</taxon>
        <taxon>Marasmiineae</taxon>
        <taxon>Omphalotaceae</taxon>
        <taxon>Gymnopus</taxon>
    </lineage>
</organism>
<proteinExistence type="predicted"/>
<feature type="region of interest" description="Disordered" evidence="1">
    <location>
        <begin position="83"/>
        <end position="133"/>
    </location>
</feature>
<dbReference type="Proteomes" id="UP000799118">
    <property type="component" value="Unassembled WGS sequence"/>
</dbReference>
<sequence length="481" mass="50829">MSTRCLRSRTRQDQLDKEVAEATATDFRVIQPAARGCPTGNPCCKDLLHSPGAGADAQSEAFVPIASTRAAAAAELATTLANRGKGKARAVDPHRAPLGPLPNGVTIVSPRRPPKASSSRVPPPSSSHSPTVSVLSPAVSMRNGAAAQTSSTLSPLPGDHTFGGSLPLCSPSQSNVFPTPVPSRTSMVHGSRGSVAAPATGQSRASSTSLITRVPQTAGQRGSTPGSVTSVVSGRAGSRLLGPAGGRAGPLASPFPGSAISQWTMLARDTPQDQYPSFRAPALNFGTMLLNPRATGNPDFQSNLSARCPTPQSAVAPSTVPRWLNMPTFQEQSYSSENRIQYPPLRQQYSAYPSPASSHPSLQHAAFPPPMPHPHYQMGYSMPVYTNTQLAVQNFAPPLPQFTHTQAVHPGVAMDKEEDDGSDFRDPQFAVVPSIATPYAIETALNLAVISCLRKGWGEYIPMAYFASRGSHWSSKRTRSR</sequence>
<dbReference type="EMBL" id="ML769507">
    <property type="protein sequence ID" value="KAE9396809.1"/>
    <property type="molecule type" value="Genomic_DNA"/>
</dbReference>
<accession>A0A6A4HEG9</accession>
<feature type="compositionally biased region" description="Polar residues" evidence="1">
    <location>
        <begin position="173"/>
        <end position="188"/>
    </location>
</feature>
<evidence type="ECO:0000313" key="3">
    <source>
        <dbReference type="Proteomes" id="UP000799118"/>
    </source>
</evidence>
<evidence type="ECO:0000256" key="1">
    <source>
        <dbReference type="SAM" id="MobiDB-lite"/>
    </source>
</evidence>